<protein>
    <recommendedName>
        <fullName evidence="2">Reverse transcriptase domain-containing protein</fullName>
    </recommendedName>
</protein>
<feature type="region of interest" description="Disordered" evidence="1">
    <location>
        <begin position="155"/>
        <end position="178"/>
    </location>
</feature>
<keyword evidence="4" id="KW-1185">Reference proteome</keyword>
<dbReference type="CDD" id="cd01647">
    <property type="entry name" value="RT_LTR"/>
    <property type="match status" value="1"/>
</dbReference>
<reference evidence="3 4" key="1">
    <citation type="journal article" date="2023" name="Life. Sci Alliance">
        <title>Evolutionary insights into 3D genome organization and epigenetic landscape of Vigna mungo.</title>
        <authorList>
            <person name="Junaid A."/>
            <person name="Singh B."/>
            <person name="Bhatia S."/>
        </authorList>
    </citation>
    <scope>NUCLEOTIDE SEQUENCE [LARGE SCALE GENOMIC DNA]</scope>
    <source>
        <strain evidence="3">Urdbean</strain>
    </source>
</reference>
<evidence type="ECO:0000313" key="3">
    <source>
        <dbReference type="EMBL" id="WVY95147.1"/>
    </source>
</evidence>
<evidence type="ECO:0000313" key="4">
    <source>
        <dbReference type="Proteomes" id="UP001374535"/>
    </source>
</evidence>
<dbReference type="Gene3D" id="3.10.10.10">
    <property type="entry name" value="HIV Type 1 Reverse Transcriptase, subunit A, domain 1"/>
    <property type="match status" value="1"/>
</dbReference>
<feature type="compositionally biased region" description="Polar residues" evidence="1">
    <location>
        <begin position="80"/>
        <end position="133"/>
    </location>
</feature>
<dbReference type="PANTHER" id="PTHR48435:SF1">
    <property type="entry name" value="POLYPROTEIN"/>
    <property type="match status" value="1"/>
</dbReference>
<dbReference type="InterPro" id="IPR053098">
    <property type="entry name" value="Petuviruses_polyprotein"/>
</dbReference>
<dbReference type="Gene3D" id="3.30.70.270">
    <property type="match status" value="1"/>
</dbReference>
<feature type="domain" description="Reverse transcriptase" evidence="2">
    <location>
        <begin position="699"/>
        <end position="795"/>
    </location>
</feature>
<dbReference type="EMBL" id="CP144691">
    <property type="protein sequence ID" value="WVY95147.1"/>
    <property type="molecule type" value="Genomic_DNA"/>
</dbReference>
<dbReference type="AlphaFoldDB" id="A0AAQ3MPV2"/>
<evidence type="ECO:0000256" key="1">
    <source>
        <dbReference type="SAM" id="MobiDB-lite"/>
    </source>
</evidence>
<feature type="compositionally biased region" description="Polar residues" evidence="1">
    <location>
        <begin position="155"/>
        <end position="167"/>
    </location>
</feature>
<feature type="region of interest" description="Disordered" evidence="1">
    <location>
        <begin position="207"/>
        <end position="226"/>
    </location>
</feature>
<evidence type="ECO:0000259" key="2">
    <source>
        <dbReference type="Pfam" id="PF00078"/>
    </source>
</evidence>
<dbReference type="InterPro" id="IPR043128">
    <property type="entry name" value="Rev_trsase/Diguanyl_cyclase"/>
</dbReference>
<dbReference type="SUPFAM" id="SSF56672">
    <property type="entry name" value="DNA/RNA polymerases"/>
    <property type="match status" value="1"/>
</dbReference>
<proteinExistence type="predicted"/>
<accession>A0AAQ3MPV2</accession>
<organism evidence="3 4">
    <name type="scientific">Vigna mungo</name>
    <name type="common">Black gram</name>
    <name type="synonym">Phaseolus mungo</name>
    <dbReference type="NCBI Taxonomy" id="3915"/>
    <lineage>
        <taxon>Eukaryota</taxon>
        <taxon>Viridiplantae</taxon>
        <taxon>Streptophyta</taxon>
        <taxon>Embryophyta</taxon>
        <taxon>Tracheophyta</taxon>
        <taxon>Spermatophyta</taxon>
        <taxon>Magnoliopsida</taxon>
        <taxon>eudicotyledons</taxon>
        <taxon>Gunneridae</taxon>
        <taxon>Pentapetalae</taxon>
        <taxon>rosids</taxon>
        <taxon>fabids</taxon>
        <taxon>Fabales</taxon>
        <taxon>Fabaceae</taxon>
        <taxon>Papilionoideae</taxon>
        <taxon>50 kb inversion clade</taxon>
        <taxon>NPAAA clade</taxon>
        <taxon>indigoferoid/millettioid clade</taxon>
        <taxon>Phaseoleae</taxon>
        <taxon>Vigna</taxon>
    </lineage>
</organism>
<name>A0AAQ3MPV2_VIGMU</name>
<dbReference type="Proteomes" id="UP001374535">
    <property type="component" value="Chromosome 10"/>
</dbReference>
<sequence length="796" mass="91278">MVVIFCKTFALGYKFLDIAFRYFKYGLNVNVFAWEREIKKLKAQLHDLDHYIESKIKEKQSPFPDTLSPPPFTPYRPLFQPSSSTGHKSKQPYSLPTATAFRNKQKPRTSIPSVSTQETRITPTQTLSQSPIYSSEKEDYFQDSQDPYAQFTIENTSIRSSEYTSSDENTENYSDNYSESSDEYANVLMANTASSSTRQEPIYESLEEIEPPLRDNPSKPNSGPWFSIDDLSPNQWRARLIEFGAWLDTKLIKDADSYKVIEEFCCRMTGTLKEWYHNLGPVRQDQFHNLGSTAVVLGALHEEFIGDRVVIDRKIRQESFEMKCCSLNMKDLDRHFKRMLQRFYLLNGANDVSLKNTYVAFLPVQLQSELNRMAMAAQKDFSTMTMGQIHQMTKEARKGHFAKSCPNKADKAIKLVTSLKIRDEEVESLYSEQSSPDEDTVFALRNSSEEEYSEEETLPIFSTEEINSLNPSPPHPNIEVQILPTKFNKPVKAIAYIDTGAQKTMMNPDILPEELWSKKTSYFMAADGKIFKTELITKTFIEIKFFPDCIIWAKVIGSKLPGKDNLIGMDIFSEADKLQILPSGLKYKREFKPFVETSTLFSLSASPSEMEEIKKKLLSLCADNHGGFSHPRPLWKNPNFFVKLPFKLNEDVNPTKATDPGMTPSDLQLARQECQELLTQGLIEPTHSNWACQAFYVEKRSERVRGKKRLLIDYKPLNHFLQDDKFPIPKASSLPILLKESNMFSKFDLKSGFWQIGIDPSERHKTAFCIPNAQYQWTVLPFGLKVAPSLFQKAMT</sequence>
<feature type="region of interest" description="Disordered" evidence="1">
    <location>
        <begin position="74"/>
        <end position="141"/>
    </location>
</feature>
<dbReference type="PANTHER" id="PTHR48435">
    <property type="entry name" value="POLYPROTEIN"/>
    <property type="match status" value="1"/>
</dbReference>
<dbReference type="SUPFAM" id="SSF50630">
    <property type="entry name" value="Acid proteases"/>
    <property type="match status" value="1"/>
</dbReference>
<dbReference type="InterPro" id="IPR000477">
    <property type="entry name" value="RT_dom"/>
</dbReference>
<gene>
    <name evidence="3" type="ORF">V8G54_034235</name>
</gene>
<dbReference type="InterPro" id="IPR043502">
    <property type="entry name" value="DNA/RNA_pol_sf"/>
</dbReference>
<dbReference type="InterPro" id="IPR021109">
    <property type="entry name" value="Peptidase_aspartic_dom_sf"/>
</dbReference>
<dbReference type="Pfam" id="PF00078">
    <property type="entry name" value="RVT_1"/>
    <property type="match status" value="1"/>
</dbReference>